<dbReference type="GO" id="GO:0051011">
    <property type="term" value="F:microtubule minus-end binding"/>
    <property type="evidence" value="ECO:0007669"/>
    <property type="project" value="TreeGrafter"/>
</dbReference>
<dbReference type="Pfam" id="PF04130">
    <property type="entry name" value="GCP_C_terminal"/>
    <property type="match status" value="1"/>
</dbReference>
<keyword evidence="3 5" id="KW-0493">Microtubule</keyword>
<sequence>MSSYQNIVGAKLKLKGKALDVMFGGVQKKKKLKHHSGEEEEPVRDKELVEEVHKFEVADSFITKLKLSISNGLPNSIPLSSLKTDEHDLVRGIVQMLQGLPNTLFYWDVELQCFHARRGIYASHLSQTSLKRLVNTFLLASSCLKRVEIFIAKVQCVGQRYPTLCAFANSVDSWLKRLRTNAIKEEELLFKPDNGKTTTLLGLINSLSRVCAGAEHLCQIIYEAVPGVFFNSGTTTVTILASEVAVHILNHLFNKLSDVCLVQGCEGDLYQMLLFLFVGTLLPYLQDLDSWLYDGILDDPFEEMFFYGNSSVTIDQPSFWETSYLLRSKPRSSVSQGGSTLSGTTCPQFLATMSKAIMSAGKSLQLVHHARDQSFVTSCTSKTGITCNRQDNKSKSARIMGILTLAEVFLISLVGLSNDRDHIFENLIKYPIDNQSLEMDNEEGNSKAWLNFLSDAIEGRNKNRSFGSGLDSFYACNPAVTVCGEMLEKNKSFWEELNISGSFYLPPLNDNILRKAVFGGTHLDEIGGIEGTDYRFGFRLGEVERLRLEEDKRALESLCSFPTILPSFPETKPLSDILPFQKDSTLSSRVLKFIQSMKLKESIDPAIIIQECLGVYIKRQVDHVGKSILHKLMGEWRLMDELFLLRSIYLLGSGDLLQQFLVVIFNRLDKGDSWDDDFELNTILQDSIRNSADRTLLSAPDSLTISVLKENATAETKKESTQPNFGNHNLGIDTLDKLCFSYKVSWPLDLIANVEALKKYNQVMGFLLKVKRAKFLLDKTRKWRWKDRDCTPQNYKKHLLIEQKLLHFVDSFHQYVMDRVYHSAWTELCSGMELAGSLDEVIDVHETYLSSIQRQCFVASDKLWALVASRVKTVLGLALDFYNVKQTLRTGGTSPAIKARCETEINRIAKQFDDCVAFLLRILSFKLNVGHFPHLADLVTRINYNYFYMSDSGNLLTVPRYESIVNLGKPPASRPNPN</sequence>
<dbReference type="Pfam" id="PF08555">
    <property type="entry name" value="FAM32A"/>
    <property type="match status" value="1"/>
</dbReference>
<accession>A0A9Q0CD93</accession>
<dbReference type="GO" id="GO:0000278">
    <property type="term" value="P:mitotic cell cycle"/>
    <property type="evidence" value="ECO:0007669"/>
    <property type="project" value="TreeGrafter"/>
</dbReference>
<dbReference type="GO" id="GO:0007020">
    <property type="term" value="P:microtubule nucleation"/>
    <property type="evidence" value="ECO:0007669"/>
    <property type="project" value="InterPro"/>
</dbReference>
<evidence type="ECO:0000256" key="1">
    <source>
        <dbReference type="ARBA" id="ARBA00010337"/>
    </source>
</evidence>
<dbReference type="GO" id="GO:0000922">
    <property type="term" value="C:spindle pole"/>
    <property type="evidence" value="ECO:0007669"/>
    <property type="project" value="InterPro"/>
</dbReference>
<protein>
    <recommendedName>
        <fullName evidence="5">Gamma-tubulin complex component</fullName>
    </recommendedName>
</protein>
<dbReference type="Pfam" id="PF17681">
    <property type="entry name" value="GCP_N_terminal"/>
    <property type="match status" value="1"/>
</dbReference>
<evidence type="ECO:0000256" key="4">
    <source>
        <dbReference type="ARBA" id="ARBA00023212"/>
    </source>
</evidence>
<evidence type="ECO:0000313" key="9">
    <source>
        <dbReference type="Proteomes" id="UP001151287"/>
    </source>
</evidence>
<dbReference type="GO" id="GO:0031122">
    <property type="term" value="P:cytoplasmic microtubule organization"/>
    <property type="evidence" value="ECO:0007669"/>
    <property type="project" value="TreeGrafter"/>
</dbReference>
<evidence type="ECO:0000256" key="3">
    <source>
        <dbReference type="ARBA" id="ARBA00022701"/>
    </source>
</evidence>
<keyword evidence="9" id="KW-1185">Reference proteome</keyword>
<comment type="similarity">
    <text evidence="1 5">Belongs to the TUBGCP family.</text>
</comment>
<dbReference type="GO" id="GO:0000930">
    <property type="term" value="C:gamma-tubulin complex"/>
    <property type="evidence" value="ECO:0007669"/>
    <property type="project" value="TreeGrafter"/>
</dbReference>
<comment type="caution">
    <text evidence="8">The sequence shown here is derived from an EMBL/GenBank/DDBJ whole genome shotgun (WGS) entry which is preliminary data.</text>
</comment>
<dbReference type="PANTHER" id="PTHR19302">
    <property type="entry name" value="GAMMA TUBULIN COMPLEX PROTEIN"/>
    <property type="match status" value="1"/>
</dbReference>
<evidence type="ECO:0000313" key="8">
    <source>
        <dbReference type="EMBL" id="KAJ1691802.1"/>
    </source>
</evidence>
<feature type="domain" description="Gamma tubulin complex component protein N-terminal" evidence="7">
    <location>
        <begin position="91"/>
        <end position="379"/>
    </location>
</feature>
<gene>
    <name evidence="8" type="ORF">LUZ63_015957</name>
</gene>
<dbReference type="GO" id="GO:0051321">
    <property type="term" value="P:meiotic cell cycle"/>
    <property type="evidence" value="ECO:0007669"/>
    <property type="project" value="TreeGrafter"/>
</dbReference>
<dbReference type="Proteomes" id="UP001151287">
    <property type="component" value="Unassembled WGS sequence"/>
</dbReference>
<dbReference type="InterPro" id="IPR042241">
    <property type="entry name" value="GCP_C_sf"/>
</dbReference>
<organism evidence="8 9">
    <name type="scientific">Rhynchospora breviuscula</name>
    <dbReference type="NCBI Taxonomy" id="2022672"/>
    <lineage>
        <taxon>Eukaryota</taxon>
        <taxon>Viridiplantae</taxon>
        <taxon>Streptophyta</taxon>
        <taxon>Embryophyta</taxon>
        <taxon>Tracheophyta</taxon>
        <taxon>Spermatophyta</taxon>
        <taxon>Magnoliopsida</taxon>
        <taxon>Liliopsida</taxon>
        <taxon>Poales</taxon>
        <taxon>Cyperaceae</taxon>
        <taxon>Cyperoideae</taxon>
        <taxon>Rhynchosporeae</taxon>
        <taxon>Rhynchospora</taxon>
    </lineage>
</organism>
<feature type="domain" description="Gamma tubulin complex component C-terminal" evidence="6">
    <location>
        <begin position="638"/>
        <end position="948"/>
    </location>
</feature>
<dbReference type="Gene3D" id="1.20.120.1900">
    <property type="entry name" value="Gamma-tubulin complex, C-terminal domain"/>
    <property type="match status" value="1"/>
</dbReference>
<evidence type="ECO:0000259" key="6">
    <source>
        <dbReference type="Pfam" id="PF04130"/>
    </source>
</evidence>
<dbReference type="GO" id="GO:0043015">
    <property type="term" value="F:gamma-tubulin binding"/>
    <property type="evidence" value="ECO:0007669"/>
    <property type="project" value="InterPro"/>
</dbReference>
<comment type="subcellular location">
    <subcellularLocation>
        <location evidence="5">Cytoplasm</location>
        <location evidence="5">Cytoskeleton</location>
        <location evidence="5">Microtubule organizing center</location>
    </subcellularLocation>
</comment>
<comment type="function">
    <text evidence="5">Component of the gamma-tubulin ring complex (gTuRC) which mediates microtubule nucleation.</text>
</comment>
<keyword evidence="4 5" id="KW-0206">Cytoskeleton</keyword>
<dbReference type="OrthoDB" id="66546at2759"/>
<proteinExistence type="inferred from homology"/>
<name>A0A9Q0CD93_9POAL</name>
<dbReference type="InterPro" id="IPR041470">
    <property type="entry name" value="GCP_N"/>
</dbReference>
<keyword evidence="2 5" id="KW-0963">Cytoplasm</keyword>
<dbReference type="PANTHER" id="PTHR19302:SF33">
    <property type="entry name" value="GAMMA-TUBULIN COMPLEX COMPONENT 5"/>
    <property type="match status" value="1"/>
</dbReference>
<dbReference type="InterPro" id="IPR007259">
    <property type="entry name" value="GCP"/>
</dbReference>
<dbReference type="AlphaFoldDB" id="A0A9Q0CD93"/>
<evidence type="ECO:0000256" key="5">
    <source>
        <dbReference type="RuleBase" id="RU363050"/>
    </source>
</evidence>
<evidence type="ECO:0000256" key="2">
    <source>
        <dbReference type="ARBA" id="ARBA00022490"/>
    </source>
</evidence>
<dbReference type="InterPro" id="IPR013865">
    <property type="entry name" value="FAM32A"/>
</dbReference>
<evidence type="ECO:0000259" key="7">
    <source>
        <dbReference type="Pfam" id="PF17681"/>
    </source>
</evidence>
<dbReference type="EMBL" id="JAMQYH010000004">
    <property type="protein sequence ID" value="KAJ1691802.1"/>
    <property type="molecule type" value="Genomic_DNA"/>
</dbReference>
<dbReference type="InterPro" id="IPR040457">
    <property type="entry name" value="GCP_C"/>
</dbReference>
<dbReference type="GO" id="GO:0051225">
    <property type="term" value="P:spindle assembly"/>
    <property type="evidence" value="ECO:0007669"/>
    <property type="project" value="TreeGrafter"/>
</dbReference>
<dbReference type="GO" id="GO:0005874">
    <property type="term" value="C:microtubule"/>
    <property type="evidence" value="ECO:0007669"/>
    <property type="project" value="UniProtKB-KW"/>
</dbReference>
<reference evidence="8" key="1">
    <citation type="journal article" date="2022" name="Cell">
        <title>Repeat-based holocentromeres influence genome architecture and karyotype evolution.</title>
        <authorList>
            <person name="Hofstatter P.G."/>
            <person name="Thangavel G."/>
            <person name="Lux T."/>
            <person name="Neumann P."/>
            <person name="Vondrak T."/>
            <person name="Novak P."/>
            <person name="Zhang M."/>
            <person name="Costa L."/>
            <person name="Castellani M."/>
            <person name="Scott A."/>
            <person name="Toegelov H."/>
            <person name="Fuchs J."/>
            <person name="Mata-Sucre Y."/>
            <person name="Dias Y."/>
            <person name="Vanzela A.L.L."/>
            <person name="Huettel B."/>
            <person name="Almeida C.C.S."/>
            <person name="Simkova H."/>
            <person name="Souza G."/>
            <person name="Pedrosa-Harand A."/>
            <person name="Macas J."/>
            <person name="Mayer K.F.X."/>
            <person name="Houben A."/>
            <person name="Marques A."/>
        </authorList>
    </citation>
    <scope>NUCLEOTIDE SEQUENCE</scope>
    <source>
        <strain evidence="8">RhyBre1mFocal</strain>
    </source>
</reference>